<dbReference type="EMBL" id="CAJNDS010002517">
    <property type="protein sequence ID" value="CAE7508255.1"/>
    <property type="molecule type" value="Genomic_DNA"/>
</dbReference>
<organism evidence="3 4">
    <name type="scientific">Symbiodinium natans</name>
    <dbReference type="NCBI Taxonomy" id="878477"/>
    <lineage>
        <taxon>Eukaryota</taxon>
        <taxon>Sar</taxon>
        <taxon>Alveolata</taxon>
        <taxon>Dinophyceae</taxon>
        <taxon>Suessiales</taxon>
        <taxon>Symbiodiniaceae</taxon>
        <taxon>Symbiodinium</taxon>
    </lineage>
</organism>
<feature type="domain" description="VTT" evidence="2">
    <location>
        <begin position="143"/>
        <end position="267"/>
    </location>
</feature>
<dbReference type="AlphaFoldDB" id="A0A812T494"/>
<evidence type="ECO:0000313" key="4">
    <source>
        <dbReference type="Proteomes" id="UP000604046"/>
    </source>
</evidence>
<keyword evidence="1" id="KW-0472">Membrane</keyword>
<accession>A0A812T494</accession>
<feature type="transmembrane region" description="Helical" evidence="1">
    <location>
        <begin position="128"/>
        <end position="149"/>
    </location>
</feature>
<feature type="transmembrane region" description="Helical" evidence="1">
    <location>
        <begin position="155"/>
        <end position="181"/>
    </location>
</feature>
<dbReference type="InterPro" id="IPR032816">
    <property type="entry name" value="VTT_dom"/>
</dbReference>
<keyword evidence="1" id="KW-1133">Transmembrane helix</keyword>
<dbReference type="PANTHER" id="PTHR47699:SF1">
    <property type="entry name" value="SNARE ASSOCIATED GOLGI PROTEIN FAMILY"/>
    <property type="match status" value="1"/>
</dbReference>
<keyword evidence="1" id="KW-0812">Transmembrane</keyword>
<keyword evidence="4" id="KW-1185">Reference proteome</keyword>
<comment type="caution">
    <text evidence="3">The sequence shown here is derived from an EMBL/GenBank/DDBJ whole genome shotgun (WGS) entry which is preliminary data.</text>
</comment>
<name>A0A812T494_9DINO</name>
<dbReference type="Pfam" id="PF09335">
    <property type="entry name" value="VTT_dom"/>
    <property type="match status" value="1"/>
</dbReference>
<gene>
    <name evidence="3" type="ORF">SNAT2548_LOCUS28462</name>
</gene>
<dbReference type="OrthoDB" id="166803at2759"/>
<sequence length="317" mass="32389">MDLLAHRSAAASRVTRLRLPSSPPALSAATALSPIHRSACAALAMLGACSMKGRRVARACSWHDQQAVAAGPRSLRAAACLALAWVPALLCADWAMAADVGSDGAISSASLAAGLGEWIRGDTSGLGALPFIAAHIFAIVLCFPGTAIFELTAGAVFGFLPGVAVVATAKGTAAAATFFVARTARDSPPGQWIQERLDLEGQDWTEKLERGVKRDAFRFCLLARLSPVPSFINNYALPLAGVPFSSFLPGTLLGMLPPLASNVYSGAAAASLAAALSGSGPSLDWVGVSLGILSALSGAAIVQQLASLAMEDEPPKA</sequence>
<protein>
    <recommendedName>
        <fullName evidence="2">VTT domain-containing protein</fullName>
    </recommendedName>
</protein>
<evidence type="ECO:0000256" key="1">
    <source>
        <dbReference type="SAM" id="Phobius"/>
    </source>
</evidence>
<dbReference type="Proteomes" id="UP000604046">
    <property type="component" value="Unassembled WGS sequence"/>
</dbReference>
<dbReference type="GO" id="GO:0016020">
    <property type="term" value="C:membrane"/>
    <property type="evidence" value="ECO:0007669"/>
    <property type="project" value="TreeGrafter"/>
</dbReference>
<proteinExistence type="predicted"/>
<evidence type="ECO:0000259" key="2">
    <source>
        <dbReference type="Pfam" id="PF09335"/>
    </source>
</evidence>
<dbReference type="PANTHER" id="PTHR47699">
    <property type="entry name" value="SNARE ASSOCIATED GOLGI PROTEIN FAMILY"/>
    <property type="match status" value="1"/>
</dbReference>
<reference evidence="3" key="1">
    <citation type="submission" date="2021-02" db="EMBL/GenBank/DDBJ databases">
        <authorList>
            <person name="Dougan E. K."/>
            <person name="Rhodes N."/>
            <person name="Thang M."/>
            <person name="Chan C."/>
        </authorList>
    </citation>
    <scope>NUCLEOTIDE SEQUENCE</scope>
</reference>
<evidence type="ECO:0000313" key="3">
    <source>
        <dbReference type="EMBL" id="CAE7508255.1"/>
    </source>
</evidence>